<dbReference type="InterPro" id="IPR043128">
    <property type="entry name" value="Rev_trsase/Diguanyl_cyclase"/>
</dbReference>
<dbReference type="Gene3D" id="3.20.20.450">
    <property type="entry name" value="EAL domain"/>
    <property type="match status" value="1"/>
</dbReference>
<dbReference type="CDD" id="cd01949">
    <property type="entry name" value="GGDEF"/>
    <property type="match status" value="1"/>
</dbReference>
<name>A0ABU8G141_9BACI</name>
<evidence type="ECO:0000259" key="4">
    <source>
        <dbReference type="PROSITE" id="PS50887"/>
    </source>
</evidence>
<dbReference type="Pfam" id="PF00990">
    <property type="entry name" value="GGDEF"/>
    <property type="match status" value="1"/>
</dbReference>
<dbReference type="SUPFAM" id="SSF55073">
    <property type="entry name" value="Nucleotide cyclase"/>
    <property type="match status" value="1"/>
</dbReference>
<dbReference type="Proteomes" id="UP001367922">
    <property type="component" value="Unassembled WGS sequence"/>
</dbReference>
<dbReference type="InterPro" id="IPR000014">
    <property type="entry name" value="PAS"/>
</dbReference>
<dbReference type="InterPro" id="IPR001610">
    <property type="entry name" value="PAC"/>
</dbReference>
<dbReference type="NCBIfam" id="TIGR00254">
    <property type="entry name" value="GGDEF"/>
    <property type="match status" value="1"/>
</dbReference>
<dbReference type="EMBL" id="JBAWSV010000009">
    <property type="protein sequence ID" value="MEI4831908.1"/>
    <property type="molecule type" value="Genomic_DNA"/>
</dbReference>
<dbReference type="InterPro" id="IPR029787">
    <property type="entry name" value="Nucleotide_cyclase"/>
</dbReference>
<gene>
    <name evidence="5" type="ORF">WAX78_21010</name>
</gene>
<dbReference type="InterPro" id="IPR035965">
    <property type="entry name" value="PAS-like_dom_sf"/>
</dbReference>
<dbReference type="SUPFAM" id="SSF141868">
    <property type="entry name" value="EAL domain-like"/>
    <property type="match status" value="1"/>
</dbReference>
<keyword evidence="6" id="KW-1185">Reference proteome</keyword>
<dbReference type="Pfam" id="PF00563">
    <property type="entry name" value="EAL"/>
    <property type="match status" value="1"/>
</dbReference>
<reference evidence="5 6" key="1">
    <citation type="submission" date="2024-01" db="EMBL/GenBank/DDBJ databases">
        <title>Seven novel Bacillus-like species.</title>
        <authorList>
            <person name="Liu G."/>
        </authorList>
    </citation>
    <scope>NUCLEOTIDE SEQUENCE [LARGE SCALE GENOMIC DNA]</scope>
    <source>
        <strain evidence="5 6">FJAT-53711</strain>
    </source>
</reference>
<protein>
    <submittedName>
        <fullName evidence="5">EAL domain-containing protein</fullName>
    </submittedName>
</protein>
<dbReference type="PROSITE" id="PS50112">
    <property type="entry name" value="PAS"/>
    <property type="match status" value="1"/>
</dbReference>
<dbReference type="PROSITE" id="PS50113">
    <property type="entry name" value="PAC"/>
    <property type="match status" value="1"/>
</dbReference>
<dbReference type="Gene3D" id="3.30.70.270">
    <property type="match status" value="1"/>
</dbReference>
<evidence type="ECO:0000313" key="6">
    <source>
        <dbReference type="Proteomes" id="UP001367922"/>
    </source>
</evidence>
<evidence type="ECO:0000259" key="3">
    <source>
        <dbReference type="PROSITE" id="PS50883"/>
    </source>
</evidence>
<dbReference type="InterPro" id="IPR000700">
    <property type="entry name" value="PAS-assoc_C"/>
</dbReference>
<dbReference type="PROSITE" id="PS50883">
    <property type="entry name" value="EAL"/>
    <property type="match status" value="1"/>
</dbReference>
<organism evidence="5 6">
    <name type="scientific">Bacillus yunxiaonensis</name>
    <dbReference type="NCBI Taxonomy" id="3127665"/>
    <lineage>
        <taxon>Bacteria</taxon>
        <taxon>Bacillati</taxon>
        <taxon>Bacillota</taxon>
        <taxon>Bacilli</taxon>
        <taxon>Bacillales</taxon>
        <taxon>Bacillaceae</taxon>
        <taxon>Bacillus</taxon>
    </lineage>
</organism>
<evidence type="ECO:0000259" key="1">
    <source>
        <dbReference type="PROSITE" id="PS50112"/>
    </source>
</evidence>
<dbReference type="SMART" id="SM00086">
    <property type="entry name" value="PAC"/>
    <property type="match status" value="1"/>
</dbReference>
<dbReference type="SMART" id="SM00091">
    <property type="entry name" value="PAS"/>
    <property type="match status" value="1"/>
</dbReference>
<dbReference type="InterPro" id="IPR001633">
    <property type="entry name" value="EAL_dom"/>
</dbReference>
<evidence type="ECO:0000313" key="5">
    <source>
        <dbReference type="EMBL" id="MEI4831908.1"/>
    </source>
</evidence>
<dbReference type="Gene3D" id="3.30.450.20">
    <property type="entry name" value="PAS domain"/>
    <property type="match status" value="1"/>
</dbReference>
<dbReference type="NCBIfam" id="TIGR00229">
    <property type="entry name" value="sensory_box"/>
    <property type="match status" value="1"/>
</dbReference>
<dbReference type="InterPro" id="IPR000160">
    <property type="entry name" value="GGDEF_dom"/>
</dbReference>
<dbReference type="PROSITE" id="PS50887">
    <property type="entry name" value="GGDEF"/>
    <property type="match status" value="1"/>
</dbReference>
<dbReference type="PANTHER" id="PTHR44757">
    <property type="entry name" value="DIGUANYLATE CYCLASE DGCP"/>
    <property type="match status" value="1"/>
</dbReference>
<evidence type="ECO:0000259" key="2">
    <source>
        <dbReference type="PROSITE" id="PS50113"/>
    </source>
</evidence>
<feature type="domain" description="EAL" evidence="3">
    <location>
        <begin position="320"/>
        <end position="574"/>
    </location>
</feature>
<dbReference type="CDD" id="cd00130">
    <property type="entry name" value="PAS"/>
    <property type="match status" value="1"/>
</dbReference>
<dbReference type="Pfam" id="PF13426">
    <property type="entry name" value="PAS_9"/>
    <property type="match status" value="1"/>
</dbReference>
<feature type="domain" description="PAS" evidence="1">
    <location>
        <begin position="34"/>
        <end position="65"/>
    </location>
</feature>
<proteinExistence type="predicted"/>
<dbReference type="InterPro" id="IPR052155">
    <property type="entry name" value="Biofilm_reg_signaling"/>
</dbReference>
<dbReference type="InterPro" id="IPR035919">
    <property type="entry name" value="EAL_sf"/>
</dbReference>
<dbReference type="PANTHER" id="PTHR44757:SF2">
    <property type="entry name" value="BIOFILM ARCHITECTURE MAINTENANCE PROTEIN MBAA"/>
    <property type="match status" value="1"/>
</dbReference>
<comment type="caution">
    <text evidence="5">The sequence shown here is derived from an EMBL/GenBank/DDBJ whole genome shotgun (WGS) entry which is preliminary data.</text>
</comment>
<sequence length="580" mass="66226">MIEQQDLVLHDSLLQGAMKALQDIKFALDESSIVAITDRDGYITYANDKFCGISGYTKEELIGQNHRILNSGYHSKAFFKHLWKRISGGKVWRGEIRNKAKDGSYYWVSTTIVPFLDDSGEPYQFVSIRNEVTRRKEMEQRLRGGESRYRELAYHDMLTGLPNRLQFMELINKRVDKKIPFSLIYFDLNRFKLVNDTLGHAIGDLLLEEVASRLDNVLDDTEVLSRLGGDEFVLLTQKITLQDLQQLVSSILSCFQEPFILEGNEVYVSASLGVCSYPKDGRDIESLLKHADLSMYSAKEQGRTSVCYFTNDLRSTMQRKMEVELVLQKAIREEELKVVMQPIIDLQTKQYSGVEALLRCYTEEGPISPSEFIPIAEECGLISKLGDWILEQSCRIFKTLPAYAEGLQLSVNISIQQIMQNRFIPTLRSILARTSFSPNRLILEITESIAVRQFEYIIAALQELRSMGILIALDDFGTGYSSLYYLKQLPLDIVKIDRNFIQEFHHLEAQPERTIVKSVIDIAHSLNMKIVAEGVETVEQETLLQSMGCDYVQGFYYAKPLTVSELKNEFKPKNTSPLGS</sequence>
<dbReference type="RefSeq" id="WP_336483999.1">
    <property type="nucleotide sequence ID" value="NZ_JBAWSV010000009.1"/>
</dbReference>
<dbReference type="SMART" id="SM00267">
    <property type="entry name" value="GGDEF"/>
    <property type="match status" value="1"/>
</dbReference>
<feature type="domain" description="GGDEF" evidence="4">
    <location>
        <begin position="179"/>
        <end position="311"/>
    </location>
</feature>
<accession>A0ABU8G141</accession>
<dbReference type="SUPFAM" id="SSF55785">
    <property type="entry name" value="PYP-like sensor domain (PAS domain)"/>
    <property type="match status" value="1"/>
</dbReference>
<dbReference type="SMART" id="SM00052">
    <property type="entry name" value="EAL"/>
    <property type="match status" value="1"/>
</dbReference>
<feature type="domain" description="PAC" evidence="2">
    <location>
        <begin position="92"/>
        <end position="144"/>
    </location>
</feature>
<dbReference type="CDD" id="cd01948">
    <property type="entry name" value="EAL"/>
    <property type="match status" value="1"/>
</dbReference>